<keyword evidence="6" id="KW-1185">Reference proteome</keyword>
<dbReference type="AlphaFoldDB" id="A0A9N8VU84"/>
<dbReference type="InterPro" id="IPR017930">
    <property type="entry name" value="Myb_dom"/>
</dbReference>
<evidence type="ECO:0000313" key="6">
    <source>
        <dbReference type="Proteomes" id="UP000789508"/>
    </source>
</evidence>
<evidence type="ECO:0000313" key="5">
    <source>
        <dbReference type="EMBL" id="CAG8462627.1"/>
    </source>
</evidence>
<dbReference type="Gene3D" id="1.10.10.60">
    <property type="entry name" value="Homeodomain-like"/>
    <property type="match status" value="2"/>
</dbReference>
<dbReference type="GO" id="GO:0000978">
    <property type="term" value="F:RNA polymerase II cis-regulatory region sequence-specific DNA binding"/>
    <property type="evidence" value="ECO:0007669"/>
    <property type="project" value="TreeGrafter"/>
</dbReference>
<protein>
    <submittedName>
        <fullName evidence="5">223_t:CDS:1</fullName>
    </submittedName>
</protein>
<dbReference type="SMART" id="SM00717">
    <property type="entry name" value="SANT"/>
    <property type="match status" value="2"/>
</dbReference>
<dbReference type="InterPro" id="IPR001005">
    <property type="entry name" value="SANT/Myb"/>
</dbReference>
<dbReference type="CDD" id="cd00167">
    <property type="entry name" value="SANT"/>
    <property type="match status" value="2"/>
</dbReference>
<feature type="domain" description="HTH myb-type" evidence="4">
    <location>
        <begin position="10"/>
        <end position="64"/>
    </location>
</feature>
<dbReference type="PROSITE" id="PS50090">
    <property type="entry name" value="MYB_LIKE"/>
    <property type="match status" value="2"/>
</dbReference>
<dbReference type="Pfam" id="PF13921">
    <property type="entry name" value="Myb_DNA-bind_6"/>
    <property type="match status" value="1"/>
</dbReference>
<sequence length="128" mass="15411">MVILTKAQKKIPKSRNRWTFKEDESLRELYKRHGPKWSLIAKSHKTRSAKQCRERWLNHLNDCVTKTPFTNEEKVKICYMHQEFGAHWSKISKHLHGRSPLSIKNLWNNRERTETRNINKMAINFLLN</sequence>
<feature type="domain" description="Myb-like" evidence="3">
    <location>
        <begin position="61"/>
        <end position="111"/>
    </location>
</feature>
<dbReference type="PROSITE" id="PS51294">
    <property type="entry name" value="HTH_MYB"/>
    <property type="match status" value="2"/>
</dbReference>
<dbReference type="EMBL" id="CAJVPS010000188">
    <property type="protein sequence ID" value="CAG8462627.1"/>
    <property type="molecule type" value="Genomic_DNA"/>
</dbReference>
<comment type="caution">
    <text evidence="5">The sequence shown here is derived from an EMBL/GenBank/DDBJ whole genome shotgun (WGS) entry which is preliminary data.</text>
</comment>
<dbReference type="GO" id="GO:0005634">
    <property type="term" value="C:nucleus"/>
    <property type="evidence" value="ECO:0007669"/>
    <property type="project" value="TreeGrafter"/>
</dbReference>
<feature type="domain" description="HTH myb-type" evidence="4">
    <location>
        <begin position="66"/>
        <end position="115"/>
    </location>
</feature>
<gene>
    <name evidence="5" type="ORF">ALEPTO_LOCUS1619</name>
</gene>
<reference evidence="5" key="1">
    <citation type="submission" date="2021-06" db="EMBL/GenBank/DDBJ databases">
        <authorList>
            <person name="Kallberg Y."/>
            <person name="Tangrot J."/>
            <person name="Rosling A."/>
        </authorList>
    </citation>
    <scope>NUCLEOTIDE SEQUENCE</scope>
    <source>
        <strain evidence="5">FL130A</strain>
    </source>
</reference>
<evidence type="ECO:0000259" key="4">
    <source>
        <dbReference type="PROSITE" id="PS51294"/>
    </source>
</evidence>
<evidence type="ECO:0000259" key="3">
    <source>
        <dbReference type="PROSITE" id="PS50090"/>
    </source>
</evidence>
<dbReference type="PANTHER" id="PTHR45614">
    <property type="entry name" value="MYB PROTEIN-RELATED"/>
    <property type="match status" value="1"/>
</dbReference>
<dbReference type="SUPFAM" id="SSF46689">
    <property type="entry name" value="Homeodomain-like"/>
    <property type="match status" value="1"/>
</dbReference>
<dbReference type="Proteomes" id="UP000789508">
    <property type="component" value="Unassembled WGS sequence"/>
</dbReference>
<name>A0A9N8VU84_9GLOM</name>
<feature type="domain" description="Myb-like" evidence="3">
    <location>
        <begin position="10"/>
        <end position="60"/>
    </location>
</feature>
<proteinExistence type="predicted"/>
<accession>A0A9N8VU84</accession>
<dbReference type="InterPro" id="IPR050560">
    <property type="entry name" value="MYB_TF"/>
</dbReference>
<dbReference type="OrthoDB" id="2143914at2759"/>
<keyword evidence="2" id="KW-0238">DNA-binding</keyword>
<evidence type="ECO:0000256" key="2">
    <source>
        <dbReference type="ARBA" id="ARBA00023125"/>
    </source>
</evidence>
<dbReference type="InterPro" id="IPR009057">
    <property type="entry name" value="Homeodomain-like_sf"/>
</dbReference>
<dbReference type="GO" id="GO:0000981">
    <property type="term" value="F:DNA-binding transcription factor activity, RNA polymerase II-specific"/>
    <property type="evidence" value="ECO:0007669"/>
    <property type="project" value="TreeGrafter"/>
</dbReference>
<organism evidence="5 6">
    <name type="scientific">Ambispora leptoticha</name>
    <dbReference type="NCBI Taxonomy" id="144679"/>
    <lineage>
        <taxon>Eukaryota</taxon>
        <taxon>Fungi</taxon>
        <taxon>Fungi incertae sedis</taxon>
        <taxon>Mucoromycota</taxon>
        <taxon>Glomeromycotina</taxon>
        <taxon>Glomeromycetes</taxon>
        <taxon>Archaeosporales</taxon>
        <taxon>Ambisporaceae</taxon>
        <taxon>Ambispora</taxon>
    </lineage>
</organism>
<evidence type="ECO:0000256" key="1">
    <source>
        <dbReference type="ARBA" id="ARBA00022737"/>
    </source>
</evidence>
<keyword evidence="1" id="KW-0677">Repeat</keyword>
<dbReference type="FunFam" id="1.10.10.60:FF:000010">
    <property type="entry name" value="Transcriptional activator Myb isoform A"/>
    <property type="match status" value="1"/>
</dbReference>